<evidence type="ECO:0000259" key="6">
    <source>
        <dbReference type="PROSITE" id="PS50110"/>
    </source>
</evidence>
<feature type="compositionally biased region" description="Basic and acidic residues" evidence="4">
    <location>
        <begin position="181"/>
        <end position="192"/>
    </location>
</feature>
<dbReference type="InterPro" id="IPR016032">
    <property type="entry name" value="Sig_transdc_resp-reg_C-effctor"/>
</dbReference>
<sequence length="192" mass="21642">MALEAITTLPLSVVAQASSPAELIFQLEHEPCDLLITDYSMPICRQPDGLALISYIHRNYKNTKIMVMTMARSNLLMQHLLTTGVRGVFDKHRPLDELSQAVTSVLKGEKYLSPSLESNIKNIKNGIPRQLKLTPKEYEVIRLLGEGLAGREIAKRLNRSEKTISRQKRSAMQKQGIYSESEPRDAEKKVNP</sequence>
<dbReference type="InterPro" id="IPR000792">
    <property type="entry name" value="Tscrpt_reg_LuxR_C"/>
</dbReference>
<dbReference type="PANTHER" id="PTHR43214:SF17">
    <property type="entry name" value="TRANSCRIPTIONAL REGULATORY PROTEIN RCSB"/>
    <property type="match status" value="1"/>
</dbReference>
<protein>
    <recommendedName>
        <fullName evidence="9">LuxR family transcriptional regulator</fullName>
    </recommendedName>
</protein>
<dbReference type="EMBL" id="LLWH01000198">
    <property type="protein sequence ID" value="KQB52408.1"/>
    <property type="molecule type" value="Genomic_DNA"/>
</dbReference>
<comment type="caution">
    <text evidence="7">The sequence shown here is derived from an EMBL/GenBank/DDBJ whole genome shotgun (WGS) entry which is preliminary data.</text>
</comment>
<dbReference type="Pfam" id="PF00196">
    <property type="entry name" value="GerE"/>
    <property type="match status" value="1"/>
</dbReference>
<dbReference type="SUPFAM" id="SSF52172">
    <property type="entry name" value="CheY-like"/>
    <property type="match status" value="1"/>
</dbReference>
<dbReference type="SMART" id="SM00421">
    <property type="entry name" value="HTH_LUXR"/>
    <property type="match status" value="1"/>
</dbReference>
<feature type="domain" description="Response regulatory" evidence="6">
    <location>
        <begin position="1"/>
        <end position="106"/>
    </location>
</feature>
<dbReference type="InterPro" id="IPR039420">
    <property type="entry name" value="WalR-like"/>
</dbReference>
<evidence type="ECO:0008006" key="9">
    <source>
        <dbReference type="Google" id="ProtNLM"/>
    </source>
</evidence>
<gene>
    <name evidence="7" type="ORF">AQS70_03570</name>
</gene>
<dbReference type="STRING" id="1563157.AQS70_03570"/>
<accession>A0A0Q0SZD3</accession>
<dbReference type="SUPFAM" id="SSF46894">
    <property type="entry name" value="C-terminal effector domain of the bipartite response regulators"/>
    <property type="match status" value="1"/>
</dbReference>
<evidence type="ECO:0000313" key="7">
    <source>
        <dbReference type="EMBL" id="KQB52408.1"/>
    </source>
</evidence>
<evidence type="ECO:0000259" key="5">
    <source>
        <dbReference type="PROSITE" id="PS50043"/>
    </source>
</evidence>
<dbReference type="Gene3D" id="1.10.10.10">
    <property type="entry name" value="Winged helix-like DNA-binding domain superfamily/Winged helix DNA-binding domain"/>
    <property type="match status" value="1"/>
</dbReference>
<dbReference type="InterPro" id="IPR001789">
    <property type="entry name" value="Sig_transdc_resp-reg_receiver"/>
</dbReference>
<dbReference type="InterPro" id="IPR058245">
    <property type="entry name" value="NreC/VraR/RcsB-like_REC"/>
</dbReference>
<keyword evidence="2" id="KW-0238">DNA-binding</keyword>
<reference evidence="7 8" key="1">
    <citation type="submission" date="2015-10" db="EMBL/GenBank/DDBJ databases">
        <title>Pseudomonas helleri sp. nov. and Pseudomonas weihenstephanensis sp. nov., isolated from raw cows milk.</title>
        <authorList>
            <person name="Von Neubeck M."/>
            <person name="Huptas C."/>
            <person name="Wenning M."/>
            <person name="Scherer S."/>
        </authorList>
    </citation>
    <scope>NUCLEOTIDE SEQUENCE [LARGE SCALE GENOMIC DNA]</scope>
    <source>
        <strain evidence="7 8">BSTT44</strain>
    </source>
</reference>
<name>A0A0Q0SZD3_9PSED</name>
<dbReference type="GO" id="GO:0003677">
    <property type="term" value="F:DNA binding"/>
    <property type="evidence" value="ECO:0007669"/>
    <property type="project" value="UniProtKB-KW"/>
</dbReference>
<proteinExistence type="predicted"/>
<dbReference type="Pfam" id="PF00072">
    <property type="entry name" value="Response_reg"/>
    <property type="match status" value="1"/>
</dbReference>
<evidence type="ECO:0000256" key="1">
    <source>
        <dbReference type="ARBA" id="ARBA00022553"/>
    </source>
</evidence>
<keyword evidence="1 3" id="KW-0597">Phosphoprotein</keyword>
<keyword evidence="8" id="KW-1185">Reference proteome</keyword>
<dbReference type="PROSITE" id="PS50043">
    <property type="entry name" value="HTH_LUXR_2"/>
    <property type="match status" value="1"/>
</dbReference>
<feature type="region of interest" description="Disordered" evidence="4">
    <location>
        <begin position="161"/>
        <end position="192"/>
    </location>
</feature>
<dbReference type="InterPro" id="IPR036388">
    <property type="entry name" value="WH-like_DNA-bd_sf"/>
</dbReference>
<dbReference type="PANTHER" id="PTHR43214">
    <property type="entry name" value="TWO-COMPONENT RESPONSE REGULATOR"/>
    <property type="match status" value="1"/>
</dbReference>
<organism evidence="7 8">
    <name type="scientific">Pseudomonas endophytica</name>
    <dbReference type="NCBI Taxonomy" id="1563157"/>
    <lineage>
        <taxon>Bacteria</taxon>
        <taxon>Pseudomonadati</taxon>
        <taxon>Pseudomonadota</taxon>
        <taxon>Gammaproteobacteria</taxon>
        <taxon>Pseudomonadales</taxon>
        <taxon>Pseudomonadaceae</taxon>
        <taxon>Pseudomonas</taxon>
    </lineage>
</organism>
<dbReference type="AlphaFoldDB" id="A0A0Q0SZD3"/>
<evidence type="ECO:0000313" key="8">
    <source>
        <dbReference type="Proteomes" id="UP000050342"/>
    </source>
</evidence>
<dbReference type="PRINTS" id="PR00038">
    <property type="entry name" value="HTHLUXR"/>
</dbReference>
<feature type="domain" description="HTH luxR-type" evidence="5">
    <location>
        <begin position="126"/>
        <end position="191"/>
    </location>
</feature>
<feature type="modified residue" description="4-aspartylphosphate" evidence="3">
    <location>
        <position position="38"/>
    </location>
</feature>
<dbReference type="Gene3D" id="3.40.50.2300">
    <property type="match status" value="1"/>
</dbReference>
<dbReference type="GO" id="GO:0006355">
    <property type="term" value="P:regulation of DNA-templated transcription"/>
    <property type="evidence" value="ECO:0007669"/>
    <property type="project" value="InterPro"/>
</dbReference>
<dbReference type="InterPro" id="IPR011006">
    <property type="entry name" value="CheY-like_superfamily"/>
</dbReference>
<dbReference type="PROSITE" id="PS50110">
    <property type="entry name" value="RESPONSE_REGULATORY"/>
    <property type="match status" value="1"/>
</dbReference>
<evidence type="ECO:0000256" key="4">
    <source>
        <dbReference type="SAM" id="MobiDB-lite"/>
    </source>
</evidence>
<dbReference type="CDD" id="cd17535">
    <property type="entry name" value="REC_NarL-like"/>
    <property type="match status" value="1"/>
</dbReference>
<dbReference type="Proteomes" id="UP000050342">
    <property type="component" value="Unassembled WGS sequence"/>
</dbReference>
<evidence type="ECO:0000256" key="3">
    <source>
        <dbReference type="PROSITE-ProRule" id="PRU00169"/>
    </source>
</evidence>
<dbReference type="CDD" id="cd06170">
    <property type="entry name" value="LuxR_C_like"/>
    <property type="match status" value="1"/>
</dbReference>
<dbReference type="GO" id="GO:0000160">
    <property type="term" value="P:phosphorelay signal transduction system"/>
    <property type="evidence" value="ECO:0007669"/>
    <property type="project" value="InterPro"/>
</dbReference>
<evidence type="ECO:0000256" key="2">
    <source>
        <dbReference type="ARBA" id="ARBA00023125"/>
    </source>
</evidence>